<dbReference type="EMBL" id="CM047944">
    <property type="protein sequence ID" value="KAI9899560.1"/>
    <property type="molecule type" value="Genomic_DNA"/>
</dbReference>
<accession>A0ACC0V094</accession>
<protein>
    <submittedName>
        <fullName evidence="1">Uncharacterized protein</fullName>
    </submittedName>
</protein>
<reference evidence="1" key="1">
    <citation type="submission" date="2022-10" db="EMBL/GenBank/DDBJ databases">
        <title>Complete Genome of Trichothecium roseum strain YXFP-22015, a Plant Pathogen Isolated from Citrus.</title>
        <authorList>
            <person name="Wang Y."/>
            <person name="Zhu L."/>
        </authorList>
    </citation>
    <scope>NUCLEOTIDE SEQUENCE</scope>
    <source>
        <strain evidence="1">YXFP-22015</strain>
    </source>
</reference>
<comment type="caution">
    <text evidence="1">The sequence shown here is derived from an EMBL/GenBank/DDBJ whole genome shotgun (WGS) entry which is preliminary data.</text>
</comment>
<evidence type="ECO:0000313" key="2">
    <source>
        <dbReference type="Proteomes" id="UP001163324"/>
    </source>
</evidence>
<proteinExistence type="predicted"/>
<evidence type="ECO:0000313" key="1">
    <source>
        <dbReference type="EMBL" id="KAI9899560.1"/>
    </source>
</evidence>
<sequence>MSSNRPSDNTRPSVPRRPSIPLQVLTSTSTNSQTARDTQQQHLRPPGASNSGAGLRNTGVPSVATYWDEPYDSRSEAGTSGAGSPVDISALQSALPPDWGQYGSASPRSTSPGVQPRGYSTPYIEEHTANDVDSDDMAPLTSRAQPISGSLTAGRAESQPRDSFQTVSDLGHGAPSPRATLSPGGDIEYGARHRSYGMSLEPGGSRRGSRASSATPGGALLRAGSIVRAMSQRVVNISGDNETVDQRASRHRSKSPAGSDRSRPGSARPSFHIDTSYPSQTAHLSTAEKTGDQHYSINEAPSFPIPRPPAPNPLKGRTLGIFTPDNRLRVKLCDFLVNPYTEPMILLLIIAQTVLLTIESAPSVFSEGHGRPERWGTRPIDWALLGLFILFTIELIARIIVSGFILNAAEYSTIDRKRGIRVAIAEQYNAVFQPEKNKTANKVSRNFSEEPSAISRSFTTLMQGQQALPATLAEQQRLHLARRAFLRHSFNRLDFIAVVSFWISFLLGISGIEFSQRLYIFKMLSCLRILRLLAVTHGTAVILRSLKKAAPLLIRVAFLIIFFWLLFAIIGVQSFKASLSRTCVWLDPDAPTDLSASFTNEEQFCGGHLDQATGEPLPWVRLGFDKSLTNLINGTDKGKGYLCPRGSICLEQDSPRNATVSFDNIGQSLELVFVVMSANTFSNVMYWTMGSDYSFAALFFGGGIMVLTLWLVNLLIAVITSSFQVIREESKSSAFTAEHHAMPQPSEDEFHRITAMQRVYQKTRHLWTIAIAIGLLVQALRSTDMSSKRERFIDVTEVIVTIILDIEMAIRVIADWRNFYRSWQNIFDLSLAVITSIILIPPIRATRAYWWLTAFQILRVYRVVLAIPITRGLILLVLGNAAGIANLMMFVFLTTFLVSILAAQLFRGTIPIYEGDELNRVSFYTIYNSFLGVFQVMTSENWTDILYNVTSYNKEYHTAWAGATFLICWFILSFFILINMFIAVIQENFDVSEDEKRLEQVKAFLSRKEVDSSASNLALSTIFNFGKKQKRRDPLDYGPAMTEMLLKDAVVREFLDDSPDPLQPNLGEVPAPQRAATTLLGDVKPGTLSNVWGKLVKRIVKREPNPFYSNIKFQYTTEGLDARQMAQQAVNATSARRQAQRDYLRRHPKYNISLYMFSPKNPIRHLCQRLVGPARGSERIDGVEPNKVAWYTFSALVYAATVAMVIIACIATPLYQKEYQEQHGYRFTNWYVWSDLAFAIVFSVESVIKAIADGLVHTPNAYLRSSWGFVDAVVLVTLWINVVTMFVNDGAISRAVGAFKALRALRLLNVSNSARDTFHSLIIVGWWKIFGAAFVSISLLIPFAIYGLNLFAGQLVSCNDGDDITTLTECFGEFASVPFSDDWPLLAPRAASNPYFNFDDFGAALFSLFQIVGQEGWTDCSFAVQAMTGLGMQPQDLASEGNALFFVVFNLLATVFVLTLFISVFMRNYTEQTGVAYLTAEQRSWLELRKLLLQISPSKSSYDDTQKKTWKRWCHKRAIEKRGKWYQSITIILVLHLLLLLIEFDGESNIWTQLRPLIYLVFILFYAANNVIRIFGLGWARYRRSSWDLFALGCVTGAFISTMALLIATPTISHTDTPLQVHKIFLVALVLLIIPRNDALDQLFKTAAASLTVIGNLLATWLVLFLVFAIAFTQAFSLTRFGEEASSDTNFRTVPKALILLFRMSFGEGWNGVMEDYAAIEPPLCVDGKDFFQSDCGSKPWARFLFVSWNILSMYIFVSLFVSLIYESFSYVYQRSSGVAAVDRDELRRFKEAWRSVDPGGTGAISKEAFPDLLRELSGVFSMRIYDHEDSVHSILEDIRDDTKSARHMSIATTSAYTDVDIRKLNARLALLDVEKIQERRRKYKVFCEEVLVSADPELGITFTSVLMILAHYNIINDSKSLKLEEFLRRRARLQRVDDSVRRKTVQGFFDTLYWARRFRKHMEAKRASRMTGVPQLDIPNILVNDDTENRAKSKVEQRRSDATSTASPTHLSVDGAFGQQRSSLRERPDSTGHGASNHPLGMPRSRSISPSPPLSPSAFGFDLSELGFDGPASGEVSRRGSNAVSPAQARDMLDDSVWLESIRRSTTSRRSDRGSNRYGDMGR</sequence>
<keyword evidence="2" id="KW-1185">Reference proteome</keyword>
<dbReference type="Proteomes" id="UP001163324">
    <property type="component" value="Chromosome 5"/>
</dbReference>
<name>A0ACC0V094_9HYPO</name>
<organism evidence="1 2">
    <name type="scientific">Trichothecium roseum</name>
    <dbReference type="NCBI Taxonomy" id="47278"/>
    <lineage>
        <taxon>Eukaryota</taxon>
        <taxon>Fungi</taxon>
        <taxon>Dikarya</taxon>
        <taxon>Ascomycota</taxon>
        <taxon>Pezizomycotina</taxon>
        <taxon>Sordariomycetes</taxon>
        <taxon>Hypocreomycetidae</taxon>
        <taxon>Hypocreales</taxon>
        <taxon>Hypocreales incertae sedis</taxon>
        <taxon>Trichothecium</taxon>
    </lineage>
</organism>
<gene>
    <name evidence="1" type="ORF">N3K66_006021</name>
</gene>